<dbReference type="AlphaFoldDB" id="A0A3B1DDG0"/>
<dbReference type="GO" id="GO:0008780">
    <property type="term" value="F:acyl-[acyl-carrier-protein]-UDP-N-acetylglucosamine O-acyltransferase activity"/>
    <property type="evidence" value="ECO:0007669"/>
    <property type="project" value="UniProtKB-EC"/>
</dbReference>
<evidence type="ECO:0000256" key="3">
    <source>
        <dbReference type="ARBA" id="ARBA00022679"/>
    </source>
</evidence>
<keyword evidence="5 7" id="KW-0012">Acyltransferase</keyword>
<evidence type="ECO:0000256" key="5">
    <source>
        <dbReference type="ARBA" id="ARBA00023315"/>
    </source>
</evidence>
<evidence type="ECO:0000256" key="1">
    <source>
        <dbReference type="ARBA" id="ARBA00022516"/>
    </source>
</evidence>
<dbReference type="Gene3D" id="1.20.1180.10">
    <property type="entry name" value="Udp N-acetylglucosamine O-acyltransferase, C-terminal domain"/>
    <property type="match status" value="1"/>
</dbReference>
<dbReference type="Pfam" id="PF00132">
    <property type="entry name" value="Hexapep"/>
    <property type="match status" value="2"/>
</dbReference>
<dbReference type="EC" id="2.3.1.129" evidence="7"/>
<dbReference type="CDD" id="cd03351">
    <property type="entry name" value="LbH_UDP-GlcNAc_AT"/>
    <property type="match status" value="1"/>
</dbReference>
<dbReference type="GO" id="GO:0016020">
    <property type="term" value="C:membrane"/>
    <property type="evidence" value="ECO:0007669"/>
    <property type="project" value="GOC"/>
</dbReference>
<organism evidence="7">
    <name type="scientific">hydrothermal vent metagenome</name>
    <dbReference type="NCBI Taxonomy" id="652676"/>
    <lineage>
        <taxon>unclassified sequences</taxon>
        <taxon>metagenomes</taxon>
        <taxon>ecological metagenomes</taxon>
    </lineage>
</organism>
<keyword evidence="3 7" id="KW-0808">Transferase</keyword>
<dbReference type="PANTHER" id="PTHR43480">
    <property type="entry name" value="ACYL-[ACYL-CARRIER-PROTEIN]--UDP-N-ACETYLGLUCOSAMINE O-ACYLTRANSFERASE"/>
    <property type="match status" value="1"/>
</dbReference>
<proteinExistence type="inferred from homology"/>
<dbReference type="PIRSF" id="PIRSF000456">
    <property type="entry name" value="UDP-GlcNAc_acltr"/>
    <property type="match status" value="1"/>
</dbReference>
<keyword evidence="1" id="KW-0444">Lipid biosynthesis</keyword>
<evidence type="ECO:0000313" key="7">
    <source>
        <dbReference type="EMBL" id="VAX36891.1"/>
    </source>
</evidence>
<dbReference type="NCBIfam" id="NF003657">
    <property type="entry name" value="PRK05289.1"/>
    <property type="match status" value="1"/>
</dbReference>
<evidence type="ECO:0000256" key="4">
    <source>
        <dbReference type="ARBA" id="ARBA00023098"/>
    </source>
</evidence>
<dbReference type="InterPro" id="IPR001451">
    <property type="entry name" value="Hexapep"/>
</dbReference>
<keyword evidence="2" id="KW-0441">Lipid A biosynthesis</keyword>
<reference evidence="7" key="1">
    <citation type="submission" date="2018-06" db="EMBL/GenBank/DDBJ databases">
        <authorList>
            <person name="Zhirakovskaya E."/>
        </authorList>
    </citation>
    <scope>NUCLEOTIDE SEQUENCE</scope>
</reference>
<dbReference type="HAMAP" id="MF_00387">
    <property type="entry name" value="LpxA"/>
    <property type="match status" value="1"/>
</dbReference>
<dbReference type="InterPro" id="IPR037157">
    <property type="entry name" value="Acetyltransf_C_sf"/>
</dbReference>
<protein>
    <submittedName>
        <fullName evidence="7">Acyl-[acyl-carrier-protein]--UDP-N-acetylglucosamine O-acyltransferase</fullName>
        <ecNumber evidence="7">2.3.1.129</ecNumber>
    </submittedName>
</protein>
<dbReference type="InterPro" id="IPR010137">
    <property type="entry name" value="Lipid_A_LpxA"/>
</dbReference>
<sequence>MMENLNIHKTAIIHPGAKLSSGVSVGPYSVIEGGVTIGDNVRVGSHCVLAGQTTIGHNCKIYTGAVIGSAPQDKKHSADDNVFLNIGENNVIREYVTINSGTAEGGGKTVLGNNNLLMAYSHVAHDCVIGNNCVMANAATLGGHVTIEDNAVVGGFSAVHQFTRIGRLAIIGGCSKVVQDIPPFSMCDGHPAKVISVNSVGLKRAEISVETVRALKKASKILFRSGFARKTALAKITEELTLSPELEHFIFFIKTSERGVCGG</sequence>
<evidence type="ECO:0000256" key="2">
    <source>
        <dbReference type="ARBA" id="ARBA00022556"/>
    </source>
</evidence>
<name>A0A3B1DDG0_9ZZZZ</name>
<dbReference type="InterPro" id="IPR029098">
    <property type="entry name" value="Acetyltransf_C"/>
</dbReference>
<dbReference type="EMBL" id="UOGJ01000112">
    <property type="protein sequence ID" value="VAX36891.1"/>
    <property type="molecule type" value="Genomic_DNA"/>
</dbReference>
<dbReference type="GO" id="GO:0009245">
    <property type="term" value="P:lipid A biosynthetic process"/>
    <property type="evidence" value="ECO:0007669"/>
    <property type="project" value="UniProtKB-KW"/>
</dbReference>
<gene>
    <name evidence="7" type="ORF">MNBD_UNCLBAC01-1383</name>
</gene>
<keyword evidence="4" id="KW-0443">Lipid metabolism</keyword>
<evidence type="ECO:0000259" key="6">
    <source>
        <dbReference type="Pfam" id="PF13720"/>
    </source>
</evidence>
<feature type="domain" description="UDP N-acetylglucosamine O-acyltransferase C-terminal" evidence="6">
    <location>
        <begin position="180"/>
        <end position="261"/>
    </location>
</feature>
<dbReference type="PANTHER" id="PTHR43480:SF1">
    <property type="entry name" value="ACYL-[ACYL-CARRIER-PROTEIN]--UDP-N-ACETYLGLUCOSAMINE O-ACYLTRANSFERASE, MITOCHONDRIAL-RELATED"/>
    <property type="match status" value="1"/>
</dbReference>
<dbReference type="Pfam" id="PF13720">
    <property type="entry name" value="Acetyltransf_11"/>
    <property type="match status" value="1"/>
</dbReference>
<dbReference type="Gene3D" id="2.160.10.10">
    <property type="entry name" value="Hexapeptide repeat proteins"/>
    <property type="match status" value="1"/>
</dbReference>
<dbReference type="NCBIfam" id="TIGR01852">
    <property type="entry name" value="lipid_A_lpxA"/>
    <property type="match status" value="1"/>
</dbReference>
<accession>A0A3B1DDG0</accession>
<dbReference type="SUPFAM" id="SSF51161">
    <property type="entry name" value="Trimeric LpxA-like enzymes"/>
    <property type="match status" value="1"/>
</dbReference>
<dbReference type="InterPro" id="IPR011004">
    <property type="entry name" value="Trimer_LpxA-like_sf"/>
</dbReference>